<dbReference type="InterPro" id="IPR005467">
    <property type="entry name" value="His_kinase_dom"/>
</dbReference>
<comment type="catalytic activity">
    <reaction evidence="1">
        <text>ATP + protein L-histidine = ADP + protein N-phospho-L-histidine.</text>
        <dbReference type="EC" id="2.7.13.3"/>
    </reaction>
</comment>
<dbReference type="InterPro" id="IPR003661">
    <property type="entry name" value="HisK_dim/P_dom"/>
</dbReference>
<dbReference type="GO" id="GO:0007234">
    <property type="term" value="P:osmosensory signaling via phosphorelay pathway"/>
    <property type="evidence" value="ECO:0007669"/>
    <property type="project" value="TreeGrafter"/>
</dbReference>
<feature type="domain" description="Histidine kinase" evidence="10">
    <location>
        <begin position="436"/>
        <end position="649"/>
    </location>
</feature>
<dbReference type="GO" id="GO:0000155">
    <property type="term" value="F:phosphorelay sensor kinase activity"/>
    <property type="evidence" value="ECO:0007669"/>
    <property type="project" value="InterPro"/>
</dbReference>
<reference evidence="11" key="1">
    <citation type="submission" date="2024-05" db="EMBL/GenBank/DDBJ databases">
        <authorList>
            <person name="Luo Y.-C."/>
            <person name="Nicholds J."/>
            <person name="Mortimer T."/>
            <person name="Maboni G."/>
        </authorList>
    </citation>
    <scope>NUCLEOTIDE SEQUENCE</scope>
    <source>
        <strain evidence="11">153920</strain>
    </source>
</reference>
<dbReference type="InterPro" id="IPR007890">
    <property type="entry name" value="CHASE2"/>
</dbReference>
<dbReference type="Gene3D" id="1.10.287.130">
    <property type="match status" value="1"/>
</dbReference>
<evidence type="ECO:0000256" key="8">
    <source>
        <dbReference type="ARBA" id="ARBA00023012"/>
    </source>
</evidence>
<feature type="transmembrane region" description="Helical" evidence="9">
    <location>
        <begin position="289"/>
        <end position="314"/>
    </location>
</feature>
<dbReference type="SMART" id="SM01080">
    <property type="entry name" value="CHASE2"/>
    <property type="match status" value="1"/>
</dbReference>
<dbReference type="InterPro" id="IPR004358">
    <property type="entry name" value="Sig_transdc_His_kin-like_C"/>
</dbReference>
<organism evidence="11">
    <name type="scientific">Castellaniella ginsengisoli</name>
    <dbReference type="NCBI Taxonomy" id="546114"/>
    <lineage>
        <taxon>Bacteria</taxon>
        <taxon>Pseudomonadati</taxon>
        <taxon>Pseudomonadota</taxon>
        <taxon>Betaproteobacteria</taxon>
        <taxon>Burkholderiales</taxon>
        <taxon>Alcaligenaceae</taxon>
        <taxon>Castellaniella</taxon>
    </lineage>
</organism>
<dbReference type="CDD" id="cd00075">
    <property type="entry name" value="HATPase"/>
    <property type="match status" value="1"/>
</dbReference>
<keyword evidence="9" id="KW-1133">Transmembrane helix</keyword>
<keyword evidence="6" id="KW-0418">Kinase</keyword>
<proteinExistence type="predicted"/>
<dbReference type="AlphaFoldDB" id="A0AB39CMQ2"/>
<dbReference type="Gene3D" id="3.30.565.10">
    <property type="entry name" value="Histidine kinase-like ATPase, C-terminal domain"/>
    <property type="match status" value="1"/>
</dbReference>
<evidence type="ECO:0000256" key="7">
    <source>
        <dbReference type="ARBA" id="ARBA00022840"/>
    </source>
</evidence>
<dbReference type="InterPro" id="IPR036097">
    <property type="entry name" value="HisK_dim/P_sf"/>
</dbReference>
<feature type="transmembrane region" description="Helical" evidence="9">
    <location>
        <begin position="347"/>
        <end position="366"/>
    </location>
</feature>
<dbReference type="RefSeq" id="WP_368644030.1">
    <property type="nucleotide sequence ID" value="NZ_CP158252.1"/>
</dbReference>
<keyword evidence="7" id="KW-0067">ATP-binding</keyword>
<dbReference type="EC" id="2.7.13.3" evidence="2"/>
<evidence type="ECO:0000313" key="11">
    <source>
        <dbReference type="EMBL" id="XDJ43218.1"/>
    </source>
</evidence>
<dbReference type="InterPro" id="IPR003594">
    <property type="entry name" value="HATPase_dom"/>
</dbReference>
<dbReference type="PRINTS" id="PR00344">
    <property type="entry name" value="BCTRLSENSOR"/>
</dbReference>
<keyword evidence="9" id="KW-0472">Membrane</keyword>
<dbReference type="SMART" id="SM00387">
    <property type="entry name" value="HATPase_c"/>
    <property type="match status" value="1"/>
</dbReference>
<gene>
    <name evidence="11" type="ORF">ABRY99_06565</name>
</gene>
<evidence type="ECO:0000256" key="1">
    <source>
        <dbReference type="ARBA" id="ARBA00000085"/>
    </source>
</evidence>
<feature type="transmembrane region" description="Helical" evidence="9">
    <location>
        <begin position="16"/>
        <end position="37"/>
    </location>
</feature>
<dbReference type="GO" id="GO:0030295">
    <property type="term" value="F:protein kinase activator activity"/>
    <property type="evidence" value="ECO:0007669"/>
    <property type="project" value="TreeGrafter"/>
</dbReference>
<dbReference type="SUPFAM" id="SSF47384">
    <property type="entry name" value="Homodimeric domain of signal transducing histidine kinase"/>
    <property type="match status" value="1"/>
</dbReference>
<dbReference type="CDD" id="cd00082">
    <property type="entry name" value="HisKA"/>
    <property type="match status" value="1"/>
</dbReference>
<keyword evidence="9" id="KW-0812">Transmembrane</keyword>
<dbReference type="GO" id="GO:0000156">
    <property type="term" value="F:phosphorelay response regulator activity"/>
    <property type="evidence" value="ECO:0007669"/>
    <property type="project" value="TreeGrafter"/>
</dbReference>
<keyword evidence="8" id="KW-0902">Two-component regulatory system</keyword>
<dbReference type="Pfam" id="PF02518">
    <property type="entry name" value="HATPase_c"/>
    <property type="match status" value="1"/>
</dbReference>
<keyword evidence="5" id="KW-0547">Nucleotide-binding</keyword>
<accession>A0AB39CMQ2</accession>
<feature type="transmembrane region" description="Helical" evidence="9">
    <location>
        <begin position="321"/>
        <end position="341"/>
    </location>
</feature>
<dbReference type="EMBL" id="CP158252">
    <property type="protein sequence ID" value="XDJ43218.1"/>
    <property type="molecule type" value="Genomic_DNA"/>
</dbReference>
<dbReference type="InterPro" id="IPR036890">
    <property type="entry name" value="HATPase_C_sf"/>
</dbReference>
<evidence type="ECO:0000259" key="10">
    <source>
        <dbReference type="PROSITE" id="PS50109"/>
    </source>
</evidence>
<protein>
    <recommendedName>
        <fullName evidence="2">histidine kinase</fullName>
        <ecNumber evidence="2">2.7.13.3</ecNumber>
    </recommendedName>
</protein>
<dbReference type="PANTHER" id="PTHR42878:SF7">
    <property type="entry name" value="SENSOR HISTIDINE KINASE GLRK"/>
    <property type="match status" value="1"/>
</dbReference>
<keyword evidence="3" id="KW-0597">Phosphoprotein</keyword>
<evidence type="ECO:0000256" key="2">
    <source>
        <dbReference type="ARBA" id="ARBA00012438"/>
    </source>
</evidence>
<dbReference type="InterPro" id="IPR050351">
    <property type="entry name" value="BphY/WalK/GraS-like"/>
</dbReference>
<dbReference type="Pfam" id="PF05226">
    <property type="entry name" value="CHASE2"/>
    <property type="match status" value="1"/>
</dbReference>
<evidence type="ECO:0000256" key="4">
    <source>
        <dbReference type="ARBA" id="ARBA00022679"/>
    </source>
</evidence>
<dbReference type="PANTHER" id="PTHR42878">
    <property type="entry name" value="TWO-COMPONENT HISTIDINE KINASE"/>
    <property type="match status" value="1"/>
</dbReference>
<name>A0AB39CMQ2_9BURK</name>
<evidence type="ECO:0000256" key="5">
    <source>
        <dbReference type="ARBA" id="ARBA00022741"/>
    </source>
</evidence>
<evidence type="ECO:0000256" key="6">
    <source>
        <dbReference type="ARBA" id="ARBA00022777"/>
    </source>
</evidence>
<keyword evidence="4" id="KW-0808">Transferase</keyword>
<dbReference type="GO" id="GO:0005524">
    <property type="term" value="F:ATP binding"/>
    <property type="evidence" value="ECO:0007669"/>
    <property type="project" value="UniProtKB-KW"/>
</dbReference>
<sequence length="649" mass="70771">MFTDARHPTGMRKRLLAEWLVLIAGLALLCAALTAWMNLPGIRDINRRAYDLSMQAAPGLRPSDDIAIIAIDDASIDALGYWPWRRSIHAALLERLHGARAVGLDLILSDPHPTHAQDDLLLAEAIARHGRVVLPEVLSPDGHYRITPTPPLARAAAALGRIDAQPDPDGILRTIQLHRTPADGGAPLEHLSLALARVAGQDAATARARAIPADAALRIRYTDPADRLALYPYAAVLNGQVPETAFRDRIVLIGAWASGLGDHLSTPINGATAGVAILADTLQNLRDDLWIRVAPFWLTSLTGLCLILLVCLGLGTLSARWGLAAALAACILFLASDALLLQWTGYWLPPAGILAALILAYPLWSWRSEEASLSRIDTELERLRVPLRLEDPDPGEHAESSWHAGPNTLPARAIRLHQAVTRLKQATRAQEETLSFLSHDMRSPQSAILSAIELRRQTPGRWTEETVLAHIEQQALATLDLVDHFVQLGRAESAPLNRHPCDLDDLIQECCDRRWARAVERGIELRFDARHPEAAATLDTELMGRAIGNLLDNALLYSPAQSAVECTLEPAGRFWHIHVQDAGPGIPPEQMERLFLRFQRLPGDAQKPTGSGLGLAFVQTVARRHGGRAFCASTPGQGARFTISLPVDD</sequence>
<evidence type="ECO:0000256" key="3">
    <source>
        <dbReference type="ARBA" id="ARBA00022553"/>
    </source>
</evidence>
<evidence type="ECO:0000256" key="9">
    <source>
        <dbReference type="SAM" id="Phobius"/>
    </source>
</evidence>
<dbReference type="PROSITE" id="PS50109">
    <property type="entry name" value="HIS_KIN"/>
    <property type="match status" value="1"/>
</dbReference>
<dbReference type="SUPFAM" id="SSF55874">
    <property type="entry name" value="ATPase domain of HSP90 chaperone/DNA topoisomerase II/histidine kinase"/>
    <property type="match status" value="1"/>
</dbReference>